<keyword evidence="2" id="KW-1185">Reference proteome</keyword>
<organism evidence="1 2">
    <name type="scientific">Actinomadura montaniterrae</name>
    <dbReference type="NCBI Taxonomy" id="1803903"/>
    <lineage>
        <taxon>Bacteria</taxon>
        <taxon>Bacillati</taxon>
        <taxon>Actinomycetota</taxon>
        <taxon>Actinomycetes</taxon>
        <taxon>Streptosporangiales</taxon>
        <taxon>Thermomonosporaceae</taxon>
        <taxon>Actinomadura</taxon>
    </lineage>
</organism>
<keyword evidence="1" id="KW-0436">Ligase</keyword>
<dbReference type="EMBL" id="WBMR01000061">
    <property type="protein sequence ID" value="KAB2379177.1"/>
    <property type="molecule type" value="Genomic_DNA"/>
</dbReference>
<dbReference type="GO" id="GO:0016874">
    <property type="term" value="F:ligase activity"/>
    <property type="evidence" value="ECO:0007669"/>
    <property type="project" value="UniProtKB-KW"/>
</dbReference>
<sequence>PDAAAPTIEEMRAHLERAGLGRQKWPEELHAVEDFPRTASGKIQKFLLRRDIAMRA</sequence>
<evidence type="ECO:0000313" key="2">
    <source>
        <dbReference type="Proteomes" id="UP000483004"/>
    </source>
</evidence>
<evidence type="ECO:0000313" key="1">
    <source>
        <dbReference type="EMBL" id="KAB2379177.1"/>
    </source>
</evidence>
<dbReference type="Proteomes" id="UP000483004">
    <property type="component" value="Unassembled WGS sequence"/>
</dbReference>
<dbReference type="InterPro" id="IPR045851">
    <property type="entry name" value="AMP-bd_C_sf"/>
</dbReference>
<dbReference type="Gene3D" id="3.30.300.30">
    <property type="match status" value="1"/>
</dbReference>
<gene>
    <name evidence="1" type="ORF">F9B16_21345</name>
</gene>
<name>A0A6L3VW33_9ACTN</name>
<dbReference type="SUPFAM" id="SSF56801">
    <property type="entry name" value="Acetyl-CoA synthetase-like"/>
    <property type="match status" value="1"/>
</dbReference>
<feature type="non-terminal residue" evidence="1">
    <location>
        <position position="1"/>
    </location>
</feature>
<proteinExistence type="predicted"/>
<protein>
    <submittedName>
        <fullName evidence="1">Cyclohexanecarboxylate-CoA ligase</fullName>
    </submittedName>
</protein>
<dbReference type="AlphaFoldDB" id="A0A6L3VW33"/>
<comment type="caution">
    <text evidence="1">The sequence shown here is derived from an EMBL/GenBank/DDBJ whole genome shotgun (WGS) entry which is preliminary data.</text>
</comment>
<reference evidence="1 2" key="1">
    <citation type="submission" date="2019-09" db="EMBL/GenBank/DDBJ databases">
        <title>Actinomadura physcomitrii sp. nov., a novel actinomycete isolated from moss [Physcomitrium sphaericum (Ludw) Fuernr].</title>
        <authorList>
            <person name="Liu C."/>
            <person name="Zhuang X."/>
        </authorList>
    </citation>
    <scope>NUCLEOTIDE SEQUENCE [LARGE SCALE GENOMIC DNA]</scope>
    <source>
        <strain evidence="1 2">CYP1-1B</strain>
    </source>
</reference>
<accession>A0A6L3VW33</accession>